<reference evidence="3" key="1">
    <citation type="journal article" date="2010" name="PLoS ONE">
        <title>The complete genome sequence of Cupriavidus metallidurans strain CH34, a master survivalist in harsh and anthropogenic environments.</title>
        <authorList>
            <person name="Janssen P.J."/>
            <person name="Van Houdt R."/>
            <person name="Moors H."/>
            <person name="Monsieurs P."/>
            <person name="Morin N."/>
            <person name="Michaux A."/>
            <person name="Benotmane M.A."/>
            <person name="Leys N."/>
            <person name="Vallaeys T."/>
            <person name="Lapidus A."/>
            <person name="Monchy S."/>
            <person name="Medigue C."/>
            <person name="Taghavi S."/>
            <person name="McCorkle S."/>
            <person name="Dunn J."/>
            <person name="van der Lelie D."/>
            <person name="Mergeay M."/>
        </authorList>
    </citation>
    <scope>NUCLEOTIDE SEQUENCE [LARGE SCALE GENOMIC DNA]</scope>
    <source>
        <strain evidence="3">ATCC 43123 / DSM 2839 / NBRC 102507 / CH34</strain>
    </source>
</reference>
<dbReference type="HOGENOM" id="CLU_3423061_0_0_4"/>
<dbReference type="AlphaFoldDB" id="D3DYB2"/>
<keyword evidence="2" id="KW-0614">Plasmid</keyword>
<evidence type="ECO:0000313" key="2">
    <source>
        <dbReference type="EMBL" id="ADC45282.1"/>
    </source>
</evidence>
<dbReference type="Proteomes" id="UP000002429">
    <property type="component" value="Plasmid megaplasmid"/>
</dbReference>
<gene>
    <name evidence="2" type="ordered locus">Rmet_6700</name>
</gene>
<sequence>MAKGAVAVSGDGMPWEAVGQGGK</sequence>
<keyword evidence="3" id="KW-1185">Reference proteome</keyword>
<name>D3DYB2_CUPMC</name>
<geneLocation type="plasmid" evidence="2 3">
    <name>megaplasmid</name>
</geneLocation>
<dbReference type="EMBL" id="CP000353">
    <property type="protein sequence ID" value="ADC45282.1"/>
    <property type="molecule type" value="Genomic_DNA"/>
</dbReference>
<evidence type="ECO:0000256" key="1">
    <source>
        <dbReference type="SAM" id="MobiDB-lite"/>
    </source>
</evidence>
<accession>D3DYB2</accession>
<proteinExistence type="predicted"/>
<organism evidence="2 3">
    <name type="scientific">Cupriavidus metallidurans (strain ATCC 43123 / DSM 2839 / NBRC 102507 / CH34)</name>
    <name type="common">Ralstonia metallidurans</name>
    <dbReference type="NCBI Taxonomy" id="266264"/>
    <lineage>
        <taxon>Bacteria</taxon>
        <taxon>Pseudomonadati</taxon>
        <taxon>Pseudomonadota</taxon>
        <taxon>Betaproteobacteria</taxon>
        <taxon>Burkholderiales</taxon>
        <taxon>Burkholderiaceae</taxon>
        <taxon>Cupriavidus</taxon>
    </lineage>
</organism>
<dbReference type="KEGG" id="rme:Rmet_6700"/>
<feature type="region of interest" description="Disordered" evidence="1">
    <location>
        <begin position="1"/>
        <end position="23"/>
    </location>
</feature>
<evidence type="ECO:0000313" key="3">
    <source>
        <dbReference type="Proteomes" id="UP000002429"/>
    </source>
</evidence>
<protein>
    <submittedName>
        <fullName evidence="2">Uncharacterized protein</fullName>
    </submittedName>
</protein>